<evidence type="ECO:0000313" key="2">
    <source>
        <dbReference type="EMBL" id="RAK79623.1"/>
    </source>
</evidence>
<evidence type="ECO:0000256" key="1">
    <source>
        <dbReference type="SAM" id="Phobius"/>
    </source>
</evidence>
<accession>A0A8G1W1F2</accession>
<reference evidence="2 3" key="1">
    <citation type="submission" date="2018-02" db="EMBL/GenBank/DDBJ databases">
        <title>The genomes of Aspergillus section Nigri reveals drivers in fungal speciation.</title>
        <authorList>
            <consortium name="DOE Joint Genome Institute"/>
            <person name="Vesth T.C."/>
            <person name="Nybo J."/>
            <person name="Theobald S."/>
            <person name="Brandl J."/>
            <person name="Frisvad J.C."/>
            <person name="Nielsen K.F."/>
            <person name="Lyhne E.K."/>
            <person name="Kogle M.E."/>
            <person name="Kuo A."/>
            <person name="Riley R."/>
            <person name="Clum A."/>
            <person name="Nolan M."/>
            <person name="Lipzen A."/>
            <person name="Salamov A."/>
            <person name="Henrissat B."/>
            <person name="Wiebenga A."/>
            <person name="De vries R.P."/>
            <person name="Grigoriev I.V."/>
            <person name="Mortensen U.H."/>
            <person name="Andersen M.R."/>
            <person name="Baker S.E."/>
        </authorList>
    </citation>
    <scope>NUCLEOTIDE SEQUENCE [LARGE SCALE GENOMIC DNA]</scope>
    <source>
        <strain evidence="2 3">CBS 313.89</strain>
    </source>
</reference>
<sequence>MQSVSCITMAVGPLCEGGGCESNPKLIDNRSHDDECQMKWHRGKSGRLTRGKFKLSGNWNWNWLALSALPTADIWVKETRRLGYLGSARVGAFVIFFFFRFCFFSSFDLFREPSRGL</sequence>
<feature type="transmembrane region" description="Helical" evidence="1">
    <location>
        <begin position="88"/>
        <end position="107"/>
    </location>
</feature>
<gene>
    <name evidence="2" type="ORF">BO72DRAFT_33314</name>
</gene>
<keyword evidence="3" id="KW-1185">Reference proteome</keyword>
<proteinExistence type="predicted"/>
<dbReference type="RefSeq" id="XP_040803633.1">
    <property type="nucleotide sequence ID" value="XM_040940558.1"/>
</dbReference>
<protein>
    <submittedName>
        <fullName evidence="2">Uncharacterized protein</fullName>
    </submittedName>
</protein>
<dbReference type="EMBL" id="KZ824632">
    <property type="protein sequence ID" value="RAK79623.1"/>
    <property type="molecule type" value="Genomic_DNA"/>
</dbReference>
<keyword evidence="1" id="KW-1133">Transmembrane helix</keyword>
<name>A0A8G1W1F2_9EURO</name>
<dbReference type="AlphaFoldDB" id="A0A8G1W1F2"/>
<evidence type="ECO:0000313" key="3">
    <source>
        <dbReference type="Proteomes" id="UP000249789"/>
    </source>
</evidence>
<dbReference type="OrthoDB" id="10627732at2759"/>
<dbReference type="VEuPathDB" id="FungiDB:BO72DRAFT_33314"/>
<dbReference type="GeneID" id="63857891"/>
<keyword evidence="1" id="KW-0472">Membrane</keyword>
<organism evidence="2 3">
    <name type="scientific">Aspergillus fijiensis CBS 313.89</name>
    <dbReference type="NCBI Taxonomy" id="1448319"/>
    <lineage>
        <taxon>Eukaryota</taxon>
        <taxon>Fungi</taxon>
        <taxon>Dikarya</taxon>
        <taxon>Ascomycota</taxon>
        <taxon>Pezizomycotina</taxon>
        <taxon>Eurotiomycetes</taxon>
        <taxon>Eurotiomycetidae</taxon>
        <taxon>Eurotiales</taxon>
        <taxon>Aspergillaceae</taxon>
        <taxon>Aspergillus</taxon>
    </lineage>
</organism>
<keyword evidence="1" id="KW-0812">Transmembrane</keyword>
<dbReference type="Proteomes" id="UP000249789">
    <property type="component" value="Unassembled WGS sequence"/>
</dbReference>